<evidence type="ECO:0008006" key="3">
    <source>
        <dbReference type="Google" id="ProtNLM"/>
    </source>
</evidence>
<gene>
    <name evidence="2" type="ORF">g.1914</name>
</gene>
<dbReference type="Pfam" id="PF02325">
    <property type="entry name" value="CCB3_YggT"/>
    <property type="match status" value="1"/>
</dbReference>
<organism evidence="2">
    <name type="scientific">Auxenochlorella protothecoides</name>
    <name type="common">Green microalga</name>
    <name type="synonym">Chlorella protothecoides</name>
    <dbReference type="NCBI Taxonomy" id="3075"/>
    <lineage>
        <taxon>Eukaryota</taxon>
        <taxon>Viridiplantae</taxon>
        <taxon>Chlorophyta</taxon>
        <taxon>core chlorophytes</taxon>
        <taxon>Trebouxiophyceae</taxon>
        <taxon>Chlorellales</taxon>
        <taxon>Chlorellaceae</taxon>
        <taxon>Auxenochlorella</taxon>
    </lineage>
</organism>
<accession>A0A1D1ZS30</accession>
<feature type="transmembrane region" description="Helical" evidence="1">
    <location>
        <begin position="117"/>
        <end position="136"/>
    </location>
</feature>
<dbReference type="GO" id="GO:0016020">
    <property type="term" value="C:membrane"/>
    <property type="evidence" value="ECO:0007669"/>
    <property type="project" value="InterPro"/>
</dbReference>
<keyword evidence="1" id="KW-0812">Transmembrane</keyword>
<reference evidence="2" key="1">
    <citation type="submission" date="2015-08" db="EMBL/GenBank/DDBJ databases">
        <authorList>
            <person name="Babu N.S."/>
            <person name="Beckwith C.J."/>
            <person name="Beseler K.G."/>
            <person name="Brison A."/>
            <person name="Carone J.V."/>
            <person name="Caskin T.P."/>
            <person name="Diamond M."/>
            <person name="Durham M.E."/>
            <person name="Foxe J.M."/>
            <person name="Go M."/>
            <person name="Henderson B.A."/>
            <person name="Jones I.B."/>
            <person name="McGettigan J.A."/>
            <person name="Micheletti S.J."/>
            <person name="Nasrallah M.E."/>
            <person name="Ortiz D."/>
            <person name="Piller C.R."/>
            <person name="Privatt S.R."/>
            <person name="Schneider S.L."/>
            <person name="Sharp S."/>
            <person name="Smith T.C."/>
            <person name="Stanton J.D."/>
            <person name="Ullery H.E."/>
            <person name="Wilson R.J."/>
            <person name="Serrano M.G."/>
            <person name="Buck G."/>
            <person name="Lee V."/>
            <person name="Wang Y."/>
            <person name="Carvalho R."/>
            <person name="Voegtly L."/>
            <person name="Shi R."/>
            <person name="Duckworth R."/>
            <person name="Johnson A."/>
            <person name="Loviza R."/>
            <person name="Walstead R."/>
            <person name="Shah Z."/>
            <person name="Kiflezghi M."/>
            <person name="Wade K."/>
            <person name="Ball S.L."/>
            <person name="Bradley K.W."/>
            <person name="Asai D.J."/>
            <person name="Bowman C.A."/>
            <person name="Russell D.A."/>
            <person name="Pope W.H."/>
            <person name="Jacobs-Sera D."/>
            <person name="Hendrix R.W."/>
            <person name="Hatfull G.F."/>
        </authorList>
    </citation>
    <scope>NUCLEOTIDE SEQUENCE</scope>
</reference>
<dbReference type="PANTHER" id="PTHR33219:SF14">
    <property type="entry name" value="PROTEIN COFACTOR ASSEMBLY OF COMPLEX C SUBUNIT B CCB3, CHLOROPLASTIC-RELATED"/>
    <property type="match status" value="1"/>
</dbReference>
<keyword evidence="1" id="KW-0472">Membrane</keyword>
<dbReference type="EMBL" id="GDKF01008882">
    <property type="protein sequence ID" value="JAT69740.1"/>
    <property type="molecule type" value="Transcribed_RNA"/>
</dbReference>
<dbReference type="GO" id="GO:0010020">
    <property type="term" value="P:chloroplast fission"/>
    <property type="evidence" value="ECO:0007669"/>
    <property type="project" value="TreeGrafter"/>
</dbReference>
<name>A0A1D1ZS30_AUXPR</name>
<dbReference type="AlphaFoldDB" id="A0A1D1ZS30"/>
<sequence length="225" mass="24515">MRVPPLLDYSFKKGLAMYCGTSVRPARLTTGLQAGVGRTRSQPCRAFGASRTRGYSPVQASSATALSGDAVRLVSNAFGAVRCRLTGAWLASIQKAQSATPEDVSQQIRTSVKQMKLLTLLAPFAAVSGSAGSLLVMTKAVASFIKLYLLLLFLRVLLSWFPTFTWWDQQPWLALRQVTDPYLKLFSGLVPPLLGTIDLTPLVGFFILQFLAGFLVTGTADDMFW</sequence>
<proteinExistence type="predicted"/>
<feature type="transmembrane region" description="Helical" evidence="1">
    <location>
        <begin position="148"/>
        <end position="167"/>
    </location>
</feature>
<protein>
    <recommendedName>
        <fullName evidence="3">Fanciful K+ uptake-b family transporter</fullName>
    </recommendedName>
</protein>
<evidence type="ECO:0000313" key="2">
    <source>
        <dbReference type="EMBL" id="JAT69740.1"/>
    </source>
</evidence>
<dbReference type="PANTHER" id="PTHR33219">
    <property type="entry name" value="YLMG HOMOLOG PROTEIN 2, CHLOROPLASTIC"/>
    <property type="match status" value="1"/>
</dbReference>
<evidence type="ECO:0000256" key="1">
    <source>
        <dbReference type="SAM" id="Phobius"/>
    </source>
</evidence>
<feature type="transmembrane region" description="Helical" evidence="1">
    <location>
        <begin position="199"/>
        <end position="220"/>
    </location>
</feature>
<keyword evidence="1" id="KW-1133">Transmembrane helix</keyword>
<dbReference type="InterPro" id="IPR003425">
    <property type="entry name" value="CCB3/YggT"/>
</dbReference>